<feature type="transmembrane region" description="Helical" evidence="2">
    <location>
        <begin position="210"/>
        <end position="229"/>
    </location>
</feature>
<evidence type="ECO:0000313" key="4">
    <source>
        <dbReference type="Proteomes" id="UP000824469"/>
    </source>
</evidence>
<dbReference type="PANTHER" id="PTHR31061:SF5">
    <property type="entry name" value="HEPARAN-ALPHA-GLUCOSAMINIDE N-ACETYLTRANSFERASE CATALYTIC DOMAIN-CONTAINING PROTEIN"/>
    <property type="match status" value="1"/>
</dbReference>
<sequence>MEEDLKQENFMEEDKALKEGGEKKGKQMAIQIEEEPVQDGDQPLQKQNTKRVATLDVFSGLTITIMVLVDDAGGAYERINHAPWNGCNFANFVMPFFLFIVGVAIALTLKFGLPIFAENTKHRAALKKVIVRTLKLFFWGLVLQESLGGYSHAPDSLSYGVDMKRIRWCGILQRIALAYLVVALIEIATTKSRPVNLPLGRFSIFKYYGWHWFAGLCIFIVYFATLYGLHVPDRHYVLHDEDSPQNGKLFRVKCGMTGHLGPACNAVGYVDRQVCSERSPAPGPLREDAPEWCLAPFEPEGLLSSISAILSAVIGIHYGHVLIHYKEHAVRLKHWLSMGFGLLIIGIILHFTGAIPLNKQLYSFSYVCFTAGAGGIVFSAFYIWIDIWGFRTPFLLLEWMGMNAMLIFVLAAEGIFPAFINGWYYEGTNNTLTIPNYSTVLWGHQTTSHHVTDHPDCTTALWGHRITLHHVADHPACANTLWSIIPLHAMSQLIQPVQPPCGDIASPHTIPPELCCCLLEVSHNTTPCCNTSGTVQPPCGDIKHIAPCNRNSRTAQSHHTMSEDLQNCATA</sequence>
<feature type="compositionally biased region" description="Basic and acidic residues" evidence="1">
    <location>
        <begin position="1"/>
        <end position="25"/>
    </location>
</feature>
<name>A0AA38KJG8_TAXCH</name>
<evidence type="ECO:0000256" key="1">
    <source>
        <dbReference type="SAM" id="MobiDB-lite"/>
    </source>
</evidence>
<keyword evidence="2" id="KW-0472">Membrane</keyword>
<feature type="transmembrane region" description="Helical" evidence="2">
    <location>
        <begin position="363"/>
        <end position="385"/>
    </location>
</feature>
<feature type="transmembrane region" description="Helical" evidence="2">
    <location>
        <begin position="335"/>
        <end position="357"/>
    </location>
</feature>
<feature type="transmembrane region" description="Helical" evidence="2">
    <location>
        <begin position="302"/>
        <end position="323"/>
    </location>
</feature>
<evidence type="ECO:0000313" key="3">
    <source>
        <dbReference type="EMBL" id="KAH9306394.1"/>
    </source>
</evidence>
<gene>
    <name evidence="3" type="ORF">KI387_010798</name>
</gene>
<dbReference type="OMA" id="MPLFLFM"/>
<feature type="transmembrane region" description="Helical" evidence="2">
    <location>
        <begin position="89"/>
        <end position="109"/>
    </location>
</feature>
<proteinExistence type="predicted"/>
<feature type="transmembrane region" description="Helical" evidence="2">
    <location>
        <begin position="171"/>
        <end position="189"/>
    </location>
</feature>
<feature type="transmembrane region" description="Helical" evidence="2">
    <location>
        <begin position="406"/>
        <end position="425"/>
    </location>
</feature>
<organism evidence="3 4">
    <name type="scientific">Taxus chinensis</name>
    <name type="common">Chinese yew</name>
    <name type="synonym">Taxus wallichiana var. chinensis</name>
    <dbReference type="NCBI Taxonomy" id="29808"/>
    <lineage>
        <taxon>Eukaryota</taxon>
        <taxon>Viridiplantae</taxon>
        <taxon>Streptophyta</taxon>
        <taxon>Embryophyta</taxon>
        <taxon>Tracheophyta</taxon>
        <taxon>Spermatophyta</taxon>
        <taxon>Pinopsida</taxon>
        <taxon>Pinidae</taxon>
        <taxon>Conifers II</taxon>
        <taxon>Cupressales</taxon>
        <taxon>Taxaceae</taxon>
        <taxon>Taxus</taxon>
    </lineage>
</organism>
<accession>A0AA38KJG8</accession>
<dbReference type="AlphaFoldDB" id="A0AA38KJG8"/>
<comment type="caution">
    <text evidence="3">The sequence shown here is derived from an EMBL/GenBank/DDBJ whole genome shotgun (WGS) entry which is preliminary data.</text>
</comment>
<dbReference type="EMBL" id="JAHRHJ020000008">
    <property type="protein sequence ID" value="KAH9306394.1"/>
    <property type="molecule type" value="Genomic_DNA"/>
</dbReference>
<protein>
    <recommendedName>
        <fullName evidence="5">Heparan-alpha-glucosaminide N-acetyltransferase catalytic domain-containing protein</fullName>
    </recommendedName>
</protein>
<dbReference type="PANTHER" id="PTHR31061">
    <property type="entry name" value="LD22376P"/>
    <property type="match status" value="1"/>
</dbReference>
<keyword evidence="2" id="KW-0812">Transmembrane</keyword>
<evidence type="ECO:0008006" key="5">
    <source>
        <dbReference type="Google" id="ProtNLM"/>
    </source>
</evidence>
<feature type="region of interest" description="Disordered" evidence="1">
    <location>
        <begin position="1"/>
        <end position="45"/>
    </location>
</feature>
<evidence type="ECO:0000256" key="2">
    <source>
        <dbReference type="SAM" id="Phobius"/>
    </source>
</evidence>
<keyword evidence="4" id="KW-1185">Reference proteome</keyword>
<dbReference type="Proteomes" id="UP000824469">
    <property type="component" value="Unassembled WGS sequence"/>
</dbReference>
<keyword evidence="2" id="KW-1133">Transmembrane helix</keyword>
<feature type="transmembrane region" description="Helical" evidence="2">
    <location>
        <begin position="52"/>
        <end position="69"/>
    </location>
</feature>
<reference evidence="3 4" key="1">
    <citation type="journal article" date="2021" name="Nat. Plants">
        <title>The Taxus genome provides insights into paclitaxel biosynthesis.</title>
        <authorList>
            <person name="Xiong X."/>
            <person name="Gou J."/>
            <person name="Liao Q."/>
            <person name="Li Y."/>
            <person name="Zhou Q."/>
            <person name="Bi G."/>
            <person name="Li C."/>
            <person name="Du R."/>
            <person name="Wang X."/>
            <person name="Sun T."/>
            <person name="Guo L."/>
            <person name="Liang H."/>
            <person name="Lu P."/>
            <person name="Wu Y."/>
            <person name="Zhang Z."/>
            <person name="Ro D.K."/>
            <person name="Shang Y."/>
            <person name="Huang S."/>
            <person name="Yan J."/>
        </authorList>
    </citation>
    <scope>NUCLEOTIDE SEQUENCE [LARGE SCALE GENOMIC DNA]</scope>
    <source>
        <strain evidence="3">Ta-2019</strain>
    </source>
</reference>